<dbReference type="Gene3D" id="3.40.50.1400">
    <property type="match status" value="2"/>
</dbReference>
<keyword evidence="4" id="KW-1185">Reference proteome</keyword>
<reference evidence="3 4" key="1">
    <citation type="submission" date="2023-03" db="EMBL/GenBank/DDBJ databases">
        <title>Draft genome sequence of Streptomyces sp. RB6PN23 isolated from peat swamp forest in Thailand.</title>
        <authorList>
            <person name="Klaysubun C."/>
            <person name="Duangmal K."/>
        </authorList>
    </citation>
    <scope>NUCLEOTIDE SEQUENCE [LARGE SCALE GENOMIC DNA]</scope>
    <source>
        <strain evidence="3 4">RB6PN23</strain>
    </source>
</reference>
<keyword evidence="2" id="KW-0456">Lyase</keyword>
<comment type="caution">
    <text evidence="3">The sequence shown here is derived from an EMBL/GenBank/DDBJ whole genome shotgun (WGS) entry which is preliminary data.</text>
</comment>
<evidence type="ECO:0000313" key="3">
    <source>
        <dbReference type="EMBL" id="MDF3293550.1"/>
    </source>
</evidence>
<evidence type="ECO:0000313" key="4">
    <source>
        <dbReference type="Proteomes" id="UP001216579"/>
    </source>
</evidence>
<name>A0ABT5ZUQ5_9ACTN</name>
<protein>
    <submittedName>
        <fullName evidence="3">Sirohydrochlorin chelatase</fullName>
    </submittedName>
</protein>
<evidence type="ECO:0000256" key="1">
    <source>
        <dbReference type="ARBA" id="ARBA00022723"/>
    </source>
</evidence>
<dbReference type="SUPFAM" id="SSF53800">
    <property type="entry name" value="Chelatase"/>
    <property type="match status" value="1"/>
</dbReference>
<dbReference type="CDD" id="cd03414">
    <property type="entry name" value="CbiX_SirB_C"/>
    <property type="match status" value="1"/>
</dbReference>
<dbReference type="InterPro" id="IPR050963">
    <property type="entry name" value="Sirohydro_Cobaltochel/CbiX"/>
</dbReference>
<dbReference type="Pfam" id="PF01903">
    <property type="entry name" value="CbiX"/>
    <property type="match status" value="2"/>
</dbReference>
<gene>
    <name evidence="3" type="ORF">P3G67_30915</name>
</gene>
<accession>A0ABT5ZUQ5</accession>
<keyword evidence="1" id="KW-0479">Metal-binding</keyword>
<dbReference type="PANTHER" id="PTHR33542:SF3">
    <property type="entry name" value="SIROHYDROCHLORIN FERROCHELATASE, CHLOROPLASTIC"/>
    <property type="match status" value="1"/>
</dbReference>
<evidence type="ECO:0000256" key="2">
    <source>
        <dbReference type="ARBA" id="ARBA00023239"/>
    </source>
</evidence>
<dbReference type="PANTHER" id="PTHR33542">
    <property type="entry name" value="SIROHYDROCHLORIN FERROCHELATASE, CHLOROPLASTIC"/>
    <property type="match status" value="1"/>
</dbReference>
<dbReference type="RefSeq" id="WP_276096447.1">
    <property type="nucleotide sequence ID" value="NZ_JARJBC010000027.1"/>
</dbReference>
<dbReference type="InterPro" id="IPR002762">
    <property type="entry name" value="CbiX-like"/>
</dbReference>
<proteinExistence type="predicted"/>
<sequence>MTSPPALLLIGPGPRDAEESAALHSLVRTVGERAPWLPVGGGSVESLADTVDELVARHGVRHFAAVPLALATGGVRDALRREALRHPDTSYRHLPLDARPELLEALERRLDAALGDGRRSPSDRAATTVLLVGRGTTDPDGNAEAHRAARLLWEGRGYAGVETAFGSVAAPDVPSGLDRCVRLGARRVVVLPYFLFGGPLAGRVRQQAEGWAEAHPGIDVRYAEAVGGTPELAELVLARYHEALREDCEVCAP</sequence>
<dbReference type="EMBL" id="JARJBC010000027">
    <property type="protein sequence ID" value="MDF3293550.1"/>
    <property type="molecule type" value="Genomic_DNA"/>
</dbReference>
<dbReference type="Proteomes" id="UP001216579">
    <property type="component" value="Unassembled WGS sequence"/>
</dbReference>
<organism evidence="3 4">
    <name type="scientific">Streptomyces silvisoli</name>
    <dbReference type="NCBI Taxonomy" id="3034235"/>
    <lineage>
        <taxon>Bacteria</taxon>
        <taxon>Bacillati</taxon>
        <taxon>Actinomycetota</taxon>
        <taxon>Actinomycetes</taxon>
        <taxon>Kitasatosporales</taxon>
        <taxon>Streptomycetaceae</taxon>
        <taxon>Streptomyces</taxon>
    </lineage>
</organism>